<dbReference type="SUPFAM" id="SSF64484">
    <property type="entry name" value="beta and beta-prime subunits of DNA dependent RNA-polymerase"/>
    <property type="match status" value="1"/>
</dbReference>
<evidence type="ECO:0000256" key="9">
    <source>
        <dbReference type="RuleBase" id="RU363031"/>
    </source>
</evidence>
<keyword evidence="6" id="KW-0862">Zinc</keyword>
<evidence type="ECO:0000259" key="17">
    <source>
        <dbReference type="Pfam" id="PF04567"/>
    </source>
</evidence>
<dbReference type="Gene3D" id="3.90.1800.10">
    <property type="entry name" value="RNA polymerase alpha subunit dimerisation domain"/>
    <property type="match status" value="1"/>
</dbReference>
<comment type="similarity">
    <text evidence="1 9">Belongs to the RNA polymerase beta chain family.</text>
</comment>
<comment type="function">
    <text evidence="9">DNA-dependent RNA polymerase catalyzes the transcription of DNA into RNA using the four ribonucleoside triphosphates as substrates.</text>
</comment>
<dbReference type="Gene3D" id="3.90.1100.10">
    <property type="match status" value="2"/>
</dbReference>
<feature type="compositionally biased region" description="Gly residues" evidence="10">
    <location>
        <begin position="1186"/>
        <end position="1197"/>
    </location>
</feature>
<dbReference type="Pfam" id="PF04560">
    <property type="entry name" value="RNA_pol_Rpb2_7"/>
    <property type="match status" value="1"/>
</dbReference>
<evidence type="ECO:0000256" key="10">
    <source>
        <dbReference type="SAM" id="MobiDB-lite"/>
    </source>
</evidence>
<evidence type="ECO:0000259" key="14">
    <source>
        <dbReference type="Pfam" id="PF04563"/>
    </source>
</evidence>
<dbReference type="Pfam" id="PF04567">
    <property type="entry name" value="RNA_pol_Rpb2_5"/>
    <property type="match status" value="1"/>
</dbReference>
<evidence type="ECO:0000259" key="13">
    <source>
        <dbReference type="Pfam" id="PF04561"/>
    </source>
</evidence>
<dbReference type="InterPro" id="IPR007121">
    <property type="entry name" value="RNA_pol_bsu_CS"/>
</dbReference>
<feature type="domain" description="RNA polymerase Rpb2" evidence="13">
    <location>
        <begin position="501"/>
        <end position="657"/>
    </location>
</feature>
<dbReference type="Pfam" id="PF04561">
    <property type="entry name" value="RNA_pol_Rpb2_2"/>
    <property type="match status" value="1"/>
</dbReference>
<dbReference type="GO" id="GO:0003677">
    <property type="term" value="F:DNA binding"/>
    <property type="evidence" value="ECO:0007669"/>
    <property type="project" value="InterPro"/>
</dbReference>
<feature type="domain" description="RNA polymerase Rpb2" evidence="15">
    <location>
        <begin position="731"/>
        <end position="795"/>
    </location>
</feature>
<keyword evidence="4 9" id="KW-0548">Nucleotidyltransferase</keyword>
<feature type="compositionally biased region" description="Basic residues" evidence="10">
    <location>
        <begin position="28"/>
        <end position="44"/>
    </location>
</feature>
<feature type="compositionally biased region" description="Basic and acidic residues" evidence="10">
    <location>
        <begin position="1537"/>
        <end position="1548"/>
    </location>
</feature>
<name>A0A2U7U8Q8_9VIRU</name>
<keyword evidence="5" id="KW-0479">Metal-binding</keyword>
<comment type="catalytic activity">
    <reaction evidence="8 9">
        <text>RNA(n) + a ribonucleoside 5'-triphosphate = RNA(n+1) + diphosphate</text>
        <dbReference type="Rhea" id="RHEA:21248"/>
        <dbReference type="Rhea" id="RHEA-COMP:14527"/>
        <dbReference type="Rhea" id="RHEA-COMP:17342"/>
        <dbReference type="ChEBI" id="CHEBI:33019"/>
        <dbReference type="ChEBI" id="CHEBI:61557"/>
        <dbReference type="ChEBI" id="CHEBI:140395"/>
        <dbReference type="EC" id="2.7.7.6"/>
    </reaction>
</comment>
<dbReference type="Pfam" id="PF00562">
    <property type="entry name" value="RNA_pol_Rpb2_6"/>
    <property type="match status" value="1"/>
</dbReference>
<feature type="domain" description="RNA polymerase Rpb2" evidence="12">
    <location>
        <begin position="1398"/>
        <end position="1499"/>
    </location>
</feature>
<evidence type="ECO:0000259" key="15">
    <source>
        <dbReference type="Pfam" id="PF04565"/>
    </source>
</evidence>
<dbReference type="GO" id="GO:0046872">
    <property type="term" value="F:metal ion binding"/>
    <property type="evidence" value="ECO:0007669"/>
    <property type="project" value="UniProtKB-KW"/>
</dbReference>
<evidence type="ECO:0000259" key="11">
    <source>
        <dbReference type="Pfam" id="PF00562"/>
    </source>
</evidence>
<dbReference type="Gene3D" id="3.90.1110.10">
    <property type="entry name" value="RNA polymerase Rpb2, domain 2"/>
    <property type="match status" value="1"/>
</dbReference>
<accession>A0A2U7U8Q8</accession>
<dbReference type="GO" id="GO:0032549">
    <property type="term" value="F:ribonucleoside binding"/>
    <property type="evidence" value="ECO:0007669"/>
    <property type="project" value="InterPro"/>
</dbReference>
<dbReference type="InterPro" id="IPR037034">
    <property type="entry name" value="RNA_pol_Rpb2_2_sf"/>
</dbReference>
<feature type="compositionally biased region" description="Basic and acidic residues" evidence="10">
    <location>
        <begin position="177"/>
        <end position="212"/>
    </location>
</feature>
<dbReference type="GO" id="GO:0003899">
    <property type="term" value="F:DNA-directed RNA polymerase activity"/>
    <property type="evidence" value="ECO:0007669"/>
    <property type="project" value="UniProtKB-EC"/>
</dbReference>
<dbReference type="InterPro" id="IPR014724">
    <property type="entry name" value="RNA_pol_RPB2_OB-fold"/>
</dbReference>
<reference evidence="18" key="1">
    <citation type="journal article" date="2018" name="Nat. Commun.">
        <title>Diversity and evolution of the emerging Pandoraviridae family.</title>
        <authorList>
            <person name="Legendre M."/>
            <person name="Fabre E."/>
            <person name="Poirot O."/>
            <person name="Jeudy S."/>
            <person name="Lartigue A."/>
            <person name="Alempic J.M."/>
            <person name="Beucher L."/>
            <person name="Philippe N."/>
            <person name="Bertaux L."/>
            <person name="Christo-Foroux E."/>
            <person name="Labadie K."/>
            <person name="Coute Y."/>
            <person name="Abergel C."/>
            <person name="Claverie J.M."/>
        </authorList>
    </citation>
    <scope>NUCLEOTIDE SEQUENCE [LARGE SCALE GENOMIC DNA]</scope>
    <source>
        <strain evidence="18">Quercus</strain>
    </source>
</reference>
<feature type="compositionally biased region" description="Basic and acidic residues" evidence="10">
    <location>
        <begin position="825"/>
        <end position="835"/>
    </location>
</feature>
<dbReference type="KEGG" id="vg:36843457"/>
<dbReference type="Gene3D" id="2.40.50.150">
    <property type="match status" value="1"/>
</dbReference>
<dbReference type="Pfam" id="PF04563">
    <property type="entry name" value="RNA_pol_Rpb2_1"/>
    <property type="match status" value="1"/>
</dbReference>
<dbReference type="RefSeq" id="YP_009483044.1">
    <property type="nucleotide sequence ID" value="NC_037667.1"/>
</dbReference>
<evidence type="ECO:0000256" key="4">
    <source>
        <dbReference type="ARBA" id="ARBA00022695"/>
    </source>
</evidence>
<evidence type="ECO:0000259" key="12">
    <source>
        <dbReference type="Pfam" id="PF04560"/>
    </source>
</evidence>
<gene>
    <name evidence="18" type="ORF">pqer_cds_353</name>
</gene>
<feature type="region of interest" description="Disordered" evidence="10">
    <location>
        <begin position="1247"/>
        <end position="1281"/>
    </location>
</feature>
<dbReference type="CDD" id="cd00653">
    <property type="entry name" value="RNA_pol_B_RPB2"/>
    <property type="match status" value="1"/>
</dbReference>
<sequence>MCGGALGSGATTGAARQKERNPLVSHMREKKSRAARGTRARHCRVPGPTRRAQRGIETIAPHLSRLSSFLCRSSFLNFFCAKATDTADTRPRRKKRRRKMDTRLGCAQDGDCAVDCDARHGRAASSSSIEKAWGDDNLGRDLDQDFDPDHVYGDRADDGDEVDTLCFSLDDDSDHDHDHNNHDHDDISRGCQDMDHDDDDGRQGMEKVEGRRPAGYGNPHRHPAAVVAETRPEVDAAGAPARWHYERFVNTTVVDAAALDTLAADVDQPARLALAAALVHARGLTRHQVDGFDKFMDVYLPAIVAENNRVVIDSDPARRRFVLEFGAVTVHKPSVREADGIVRPVFPRECRMRGLVYACTVTCDLLYTVFDTTGISKEQLKERGGDCTGLPLCRTVRSKEAVLCQVPCMVGSRYCRLRGSPHLAGECPLERPGAFVVRGSAKMLVSQIKMRINHACVMLDHKHTKYSHVCEIRPRHESKIRSTSTLYVYLAAARPHVEVRMPFVETNVPVIDVFRLLGVESRDDMIAAVMDHACTLDPESDARLERAVRAVFDQDDHAGWTRQALCEWLGSMGTRGGTGRDGTGEPAQRPTAREERVRFVEHIMGNEFLPHVGLDRTRDTYLKKAHHLAYCVHRLLAVALERLPLDDRDHMALKRIDTAAVLLPTLFRPLFRSLCKGAGTYMRRRAAHGLPIEVENILDHRRVTAMLRYALMTGNWTVQKGAASTSTGVAQMHNRMTVTSALSNMRRVNTPINKEGKLPKVRQLRDSVAGLLCPVETPEGGSCGLVSNLALGAHVRVGHDREHAVACVLRAAAFVARSSTVTAEGVDKGTADKDNSASTSSPPVGLVGVLQATTAQRRTLTQVQVNGVPEGYAVDGTALAAALRDMRRTFALPFDASIVHRPALRLLEVHVDTGCCLRPLLRVDALHRVRPLMARFGCGAPPEALFHQLLAEGVLEYLSKDEEETCRVAADPADLVDRAQQRPGLRPSDGAPVDREPFTHVEVHPLLMLGACASIIPFSNHNQAPRNIYQTAMGKQSKAVVSLNADHAIDTVSHALCYPQVPLVQTAMEDVIGATRLPMGQNARVAIMSDPYNQEDSLVLKQDFVDRGGFRSMIKRTYRDDEKTRGADATRFCRPQDEGCHGMRKADYSKLGPGGFVEPGARVLPGDVLVGKVCNTDEVRDPDAAGGNGNGNGGSGGSAAARIVKRDKSTILRTNEPATVHRVVVTRNGDGANAVKIVTRAMRQPEVGDKLSSRHGQKGTVGSVRSTEDMPWSPRGGATPDIVINPHAIPSRMTMGKMMEALLGKVACREGYVGDGTPFGGVTVDDVAAELARHGCERYGKEVLYHPHTGEPMEALIFTAPVYYQALRHVAIDKIHARPRGPVQMLTKQPVEGRSRSGGFRLGEMERECIISHGASQFLLERLFEQSDAYSTVVCAACGLLAIPAKPKNAPVVGMAVRGYDEAHCRVCNTGAHVREVKMPYACKLLVQELMACCVAFRFRFDTTATPAATTTTSAGRSPYRQPQSSVSAAGVKVGSHGHEYNTDHNDNDADDDVDECVVPRLQGAGPGGSVLAALPPPAIDGILGRIETLLRAAGGAPNKRKRDDNDS</sequence>
<feature type="region of interest" description="Disordered" evidence="10">
    <location>
        <begin position="573"/>
        <end position="593"/>
    </location>
</feature>
<feature type="region of interest" description="Disordered" evidence="10">
    <location>
        <begin position="1"/>
        <end position="51"/>
    </location>
</feature>
<dbReference type="EMBL" id="MG011689">
    <property type="protein sequence ID" value="AVK74775.1"/>
    <property type="molecule type" value="Genomic_DNA"/>
</dbReference>
<feature type="domain" description="RNA polymerase beta subunit protrusion" evidence="14">
    <location>
        <begin position="283"/>
        <end position="689"/>
    </location>
</feature>
<proteinExistence type="inferred from homology"/>
<evidence type="ECO:0000256" key="5">
    <source>
        <dbReference type="ARBA" id="ARBA00022723"/>
    </source>
</evidence>
<keyword evidence="7 9" id="KW-0804">Transcription</keyword>
<dbReference type="Pfam" id="PF04566">
    <property type="entry name" value="RNA_pol_Rpb2_4"/>
    <property type="match status" value="1"/>
</dbReference>
<dbReference type="GO" id="GO:0006351">
    <property type="term" value="P:DNA-templated transcription"/>
    <property type="evidence" value="ECO:0007669"/>
    <property type="project" value="InterPro"/>
</dbReference>
<dbReference type="PROSITE" id="PS01166">
    <property type="entry name" value="RNA_POL_BETA"/>
    <property type="match status" value="1"/>
</dbReference>
<dbReference type="InterPro" id="IPR007645">
    <property type="entry name" value="RNA_pol_Rpb2_3"/>
</dbReference>
<evidence type="ECO:0000256" key="2">
    <source>
        <dbReference type="ARBA" id="ARBA00022478"/>
    </source>
</evidence>
<dbReference type="InterPro" id="IPR007641">
    <property type="entry name" value="RNA_pol_Rpb2_7"/>
</dbReference>
<dbReference type="Proteomes" id="UP000248852">
    <property type="component" value="Segment"/>
</dbReference>
<evidence type="ECO:0000256" key="7">
    <source>
        <dbReference type="ARBA" id="ARBA00023163"/>
    </source>
</evidence>
<organism evidence="18">
    <name type="scientific">Pandoravirus quercus</name>
    <dbReference type="NCBI Taxonomy" id="2107709"/>
    <lineage>
        <taxon>Viruses</taxon>
        <taxon>Pandoravirus</taxon>
    </lineage>
</organism>
<dbReference type="PANTHER" id="PTHR20856">
    <property type="entry name" value="DNA-DIRECTED RNA POLYMERASE I SUBUNIT 2"/>
    <property type="match status" value="1"/>
</dbReference>
<evidence type="ECO:0000259" key="16">
    <source>
        <dbReference type="Pfam" id="PF04566"/>
    </source>
</evidence>
<evidence type="ECO:0000256" key="3">
    <source>
        <dbReference type="ARBA" id="ARBA00022679"/>
    </source>
</evidence>
<dbReference type="GeneID" id="36843457"/>
<dbReference type="Gene3D" id="2.40.270.10">
    <property type="entry name" value="DNA-directed RNA polymerase, subunit 2, domain 6"/>
    <property type="match status" value="1"/>
</dbReference>
<dbReference type="InterPro" id="IPR007647">
    <property type="entry name" value="RNA_pol_Rpb2_5"/>
</dbReference>
<dbReference type="InterPro" id="IPR007646">
    <property type="entry name" value="RNA_pol_Rpb2_4"/>
</dbReference>
<protein>
    <recommendedName>
        <fullName evidence="9">DNA-directed RNA polymerase subunit beta</fullName>
        <ecNumber evidence="9">2.7.7.6</ecNumber>
    </recommendedName>
</protein>
<feature type="region of interest" description="Disordered" evidence="10">
    <location>
        <begin position="824"/>
        <end position="843"/>
    </location>
</feature>
<feature type="region of interest" description="Disordered" evidence="10">
    <location>
        <begin position="177"/>
        <end position="219"/>
    </location>
</feature>
<dbReference type="GO" id="GO:0000428">
    <property type="term" value="C:DNA-directed RNA polymerase complex"/>
    <property type="evidence" value="ECO:0007669"/>
    <property type="project" value="UniProtKB-KW"/>
</dbReference>
<evidence type="ECO:0000256" key="8">
    <source>
        <dbReference type="ARBA" id="ARBA00048552"/>
    </source>
</evidence>
<feature type="compositionally biased region" description="Low complexity" evidence="10">
    <location>
        <begin position="1525"/>
        <end position="1535"/>
    </location>
</feature>
<feature type="domain" description="RNA polymerase Rpb2" evidence="17">
    <location>
        <begin position="946"/>
        <end position="1005"/>
    </location>
</feature>
<dbReference type="InterPro" id="IPR007644">
    <property type="entry name" value="RNA_pol_bsu_protrusion"/>
</dbReference>
<evidence type="ECO:0000256" key="6">
    <source>
        <dbReference type="ARBA" id="ARBA00022833"/>
    </source>
</evidence>
<dbReference type="Pfam" id="PF04565">
    <property type="entry name" value="RNA_pol_Rpb2_3"/>
    <property type="match status" value="1"/>
</dbReference>
<dbReference type="InterPro" id="IPR007642">
    <property type="entry name" value="RNA_pol_Rpb2_2"/>
</dbReference>
<keyword evidence="2 9" id="KW-0240">DNA-directed RNA polymerase</keyword>
<feature type="region of interest" description="Disordered" evidence="10">
    <location>
        <begin position="1179"/>
        <end position="1200"/>
    </location>
</feature>
<feature type="domain" description="DNA-directed RNA polymerase subunit 2 hybrid-binding" evidence="11">
    <location>
        <begin position="1012"/>
        <end position="1396"/>
    </location>
</feature>
<feature type="region of interest" description="Disordered" evidence="10">
    <location>
        <begin position="1510"/>
        <end position="1551"/>
    </location>
</feature>
<dbReference type="InterPro" id="IPR037033">
    <property type="entry name" value="DNA-dir_RNAP_su2_hyb_sf"/>
</dbReference>
<feature type="domain" description="RNA polymerase Rpb2" evidence="16">
    <location>
        <begin position="863"/>
        <end position="923"/>
    </location>
</feature>
<evidence type="ECO:0000313" key="18">
    <source>
        <dbReference type="EMBL" id="AVK74775.1"/>
    </source>
</evidence>
<dbReference type="InterPro" id="IPR007120">
    <property type="entry name" value="DNA-dir_RNAP_su2_dom"/>
</dbReference>
<dbReference type="InterPro" id="IPR015712">
    <property type="entry name" value="DNA-dir_RNA_pol_su2"/>
</dbReference>
<evidence type="ECO:0000256" key="1">
    <source>
        <dbReference type="ARBA" id="ARBA00006835"/>
    </source>
</evidence>
<keyword evidence="3 9" id="KW-0808">Transferase</keyword>
<dbReference type="EC" id="2.7.7.6" evidence="9"/>